<accession>A0A8S5L0H1</accession>
<evidence type="ECO:0000256" key="2">
    <source>
        <dbReference type="SAM" id="Phobius"/>
    </source>
</evidence>
<evidence type="ECO:0000313" key="4">
    <source>
        <dbReference type="Proteomes" id="UP000677313"/>
    </source>
</evidence>
<evidence type="ECO:0000256" key="1">
    <source>
        <dbReference type="SAM" id="MobiDB-lite"/>
    </source>
</evidence>
<dbReference type="GeneID" id="80398417"/>
<keyword evidence="4" id="KW-1185">Reference proteome</keyword>
<proteinExistence type="predicted"/>
<dbReference type="Proteomes" id="UP000677313">
    <property type="component" value="Segment"/>
</dbReference>
<dbReference type="RefSeq" id="YP_010769410.1">
    <property type="nucleotide sequence ID" value="NC_073966.1"/>
</dbReference>
<keyword evidence="2" id="KW-0812">Transmembrane</keyword>
<evidence type="ECO:0000313" key="3">
    <source>
        <dbReference type="EMBL" id="DAD50935.1"/>
    </source>
</evidence>
<reference evidence="3" key="1">
    <citation type="submission" date="2020-09" db="EMBL/GenBank/DDBJ databases">
        <title>Leviviricetes taxonomy.</title>
        <authorList>
            <person name="Stockdale S.R."/>
            <person name="Callanan J."/>
            <person name="Adriaenssens E.M."/>
            <person name="Kuhn J.H."/>
            <person name="Rumnieks J."/>
            <person name="Shkoporov A."/>
            <person name="Draper L.A."/>
            <person name="Ross P."/>
            <person name="Hill C."/>
        </authorList>
    </citation>
    <scope>NUCLEOTIDE SEQUENCE</scope>
</reference>
<keyword evidence="2" id="KW-1133">Transmembrane helix</keyword>
<protein>
    <submittedName>
        <fullName evidence="3">Uncharacterized protein</fullName>
    </submittedName>
</protein>
<feature type="transmembrane region" description="Helical" evidence="2">
    <location>
        <begin position="6"/>
        <end position="25"/>
    </location>
</feature>
<dbReference type="KEGG" id="vg:80398417"/>
<dbReference type="EMBL" id="BK013669">
    <property type="protein sequence ID" value="DAD50935.1"/>
    <property type="molecule type" value="Genomic_RNA"/>
</dbReference>
<feature type="region of interest" description="Disordered" evidence="1">
    <location>
        <begin position="32"/>
        <end position="62"/>
    </location>
</feature>
<organism evidence="3 4">
    <name type="scientific">ssRNA phage SRR6253161_1</name>
    <dbReference type="NCBI Taxonomy" id="2786488"/>
    <lineage>
        <taxon>Viruses</taxon>
        <taxon>Riboviria</taxon>
        <taxon>Orthornavirae</taxon>
        <taxon>Lenarviricota</taxon>
        <taxon>Leviviricetes</taxon>
        <taxon>Norzivirales</taxon>
        <taxon>Fiersviridae</taxon>
        <taxon>Iruqauvirus</taxon>
        <taxon>Iruqauvirus pelocola</taxon>
    </lineage>
</organism>
<keyword evidence="2" id="KW-0472">Membrane</keyword>
<gene>
    <name evidence="3" type="primary">SRR6253161_1_2</name>
</gene>
<sequence>MEKLLAWITTVLLILAVVILFMRIFEREVGNGRTNQEIPAGASYQRSNPPTPEESGETSSPS</sequence>
<name>A0A8S5L0H1_9VIRU</name>